<dbReference type="PANTHER" id="PTHR34975:SF2">
    <property type="entry name" value="SPORE GERMINATION PROTEIN A2"/>
    <property type="match status" value="1"/>
</dbReference>
<keyword evidence="5 8" id="KW-0812">Transmembrane</keyword>
<feature type="transmembrane region" description="Helical" evidence="8">
    <location>
        <begin position="299"/>
        <end position="316"/>
    </location>
</feature>
<dbReference type="GO" id="GO:0016020">
    <property type="term" value="C:membrane"/>
    <property type="evidence" value="ECO:0007669"/>
    <property type="project" value="UniProtKB-SubCell"/>
</dbReference>
<evidence type="ECO:0000256" key="6">
    <source>
        <dbReference type="ARBA" id="ARBA00022989"/>
    </source>
</evidence>
<evidence type="ECO:0000256" key="1">
    <source>
        <dbReference type="ARBA" id="ARBA00004141"/>
    </source>
</evidence>
<keyword evidence="7 8" id="KW-0472">Membrane</keyword>
<evidence type="ECO:0000256" key="3">
    <source>
        <dbReference type="ARBA" id="ARBA00022448"/>
    </source>
</evidence>
<dbReference type="PANTHER" id="PTHR34975">
    <property type="entry name" value="SPORE GERMINATION PROTEIN A2"/>
    <property type="match status" value="1"/>
</dbReference>
<gene>
    <name evidence="9" type="ORF">MUG84_14010</name>
</gene>
<reference evidence="9" key="1">
    <citation type="submission" date="2022-04" db="EMBL/GenBank/DDBJ databases">
        <title>Paenibacillus mangrovi sp. nov., a novel endophytic bacterium isolated from bark of Kandelia candel.</title>
        <authorList>
            <person name="Tuo L."/>
        </authorList>
    </citation>
    <scope>NUCLEOTIDE SEQUENCE</scope>
    <source>
        <strain evidence="9">KQZ6P-2</strain>
    </source>
</reference>
<feature type="transmembrane region" description="Helical" evidence="8">
    <location>
        <begin position="36"/>
        <end position="56"/>
    </location>
</feature>
<feature type="transmembrane region" description="Helical" evidence="8">
    <location>
        <begin position="77"/>
        <end position="95"/>
    </location>
</feature>
<evidence type="ECO:0000256" key="2">
    <source>
        <dbReference type="ARBA" id="ARBA00007998"/>
    </source>
</evidence>
<evidence type="ECO:0000256" key="8">
    <source>
        <dbReference type="SAM" id="Phobius"/>
    </source>
</evidence>
<feature type="transmembrane region" description="Helical" evidence="8">
    <location>
        <begin position="9"/>
        <end position="30"/>
    </location>
</feature>
<dbReference type="InterPro" id="IPR004761">
    <property type="entry name" value="Spore_GerAB"/>
</dbReference>
<evidence type="ECO:0000256" key="7">
    <source>
        <dbReference type="ARBA" id="ARBA00023136"/>
    </source>
</evidence>
<proteinExistence type="inferred from homology"/>
<evidence type="ECO:0000313" key="9">
    <source>
        <dbReference type="EMBL" id="MCJ8012847.1"/>
    </source>
</evidence>
<feature type="transmembrane region" description="Helical" evidence="8">
    <location>
        <begin position="137"/>
        <end position="159"/>
    </location>
</feature>
<evidence type="ECO:0000256" key="5">
    <source>
        <dbReference type="ARBA" id="ARBA00022692"/>
    </source>
</evidence>
<comment type="caution">
    <text evidence="9">The sequence shown here is derived from an EMBL/GenBank/DDBJ whole genome shotgun (WGS) entry which is preliminary data.</text>
</comment>
<accession>A0A9X1WP57</accession>
<dbReference type="GO" id="GO:0009847">
    <property type="term" value="P:spore germination"/>
    <property type="evidence" value="ECO:0007669"/>
    <property type="project" value="InterPro"/>
</dbReference>
<comment type="subcellular location">
    <subcellularLocation>
        <location evidence="1">Membrane</location>
        <topology evidence="1">Multi-pass membrane protein</topology>
    </subcellularLocation>
</comment>
<keyword evidence="4" id="KW-0309">Germination</keyword>
<dbReference type="EMBL" id="JALIRP010000005">
    <property type="protein sequence ID" value="MCJ8012847.1"/>
    <property type="molecule type" value="Genomic_DNA"/>
</dbReference>
<feature type="transmembrane region" description="Helical" evidence="8">
    <location>
        <begin position="107"/>
        <end position="130"/>
    </location>
</feature>
<feature type="transmembrane region" description="Helical" evidence="8">
    <location>
        <begin position="262"/>
        <end position="287"/>
    </location>
</feature>
<keyword evidence="3" id="KW-0813">Transport</keyword>
<dbReference type="AlphaFoldDB" id="A0A9X1WP57"/>
<feature type="transmembrane region" description="Helical" evidence="8">
    <location>
        <begin position="212"/>
        <end position="242"/>
    </location>
</feature>
<dbReference type="RefSeq" id="WP_244725668.1">
    <property type="nucleotide sequence ID" value="NZ_JALIRP010000005.1"/>
</dbReference>
<protein>
    <submittedName>
        <fullName evidence="9">Endospore germination permease</fullName>
    </submittedName>
</protein>
<name>A0A9X1WP57_9BACL</name>
<comment type="similarity">
    <text evidence="2">Belongs to the amino acid-polyamine-organocation (APC) superfamily. Spore germination protein (SGP) (TC 2.A.3.9) family.</text>
</comment>
<feature type="transmembrane region" description="Helical" evidence="8">
    <location>
        <begin position="328"/>
        <end position="346"/>
    </location>
</feature>
<dbReference type="NCBIfam" id="TIGR00912">
    <property type="entry name" value="2A0309"/>
    <property type="match status" value="1"/>
</dbReference>
<dbReference type="Pfam" id="PF03845">
    <property type="entry name" value="Spore_permease"/>
    <property type="match status" value="1"/>
</dbReference>
<dbReference type="Proteomes" id="UP001139347">
    <property type="component" value="Unassembled WGS sequence"/>
</dbReference>
<evidence type="ECO:0000313" key="10">
    <source>
        <dbReference type="Proteomes" id="UP001139347"/>
    </source>
</evidence>
<organism evidence="9 10">
    <name type="scientific">Paenibacillus mangrovi</name>
    <dbReference type="NCBI Taxonomy" id="2931978"/>
    <lineage>
        <taxon>Bacteria</taxon>
        <taxon>Bacillati</taxon>
        <taxon>Bacillota</taxon>
        <taxon>Bacilli</taxon>
        <taxon>Bacillales</taxon>
        <taxon>Paenibacillaceae</taxon>
        <taxon>Paenibacillus</taxon>
    </lineage>
</organism>
<keyword evidence="10" id="KW-1185">Reference proteome</keyword>
<keyword evidence="6 8" id="KW-1133">Transmembrane helix</keyword>
<feature type="transmembrane region" description="Helical" evidence="8">
    <location>
        <begin position="179"/>
        <end position="200"/>
    </location>
</feature>
<sequence>MEKTTRRQIVLLGFTYVINITLVNIPSQVISSAEQYAYLSFILAGAVVLLMLFFLTRSSMRFPGQDLFQSLTCRFPIMGKAIVLLYMLFFFMILVRDIRTMADFTNVILLPITPILIISLCITATVVYLARGDVKTVLGITELYGPMMIIIVIVMPFIVMRDFDFDLMRPLLHVNWKGVAEGGWLSISYIGQILILPFIFHSKDYKFKHGLYSMLISLAILTILILMTILLLGIHVSGRLMYPTYELVRQLRVTDFLDRFDLIVVALWYPAILLNLAISLYIICYGLKIVIPSVSGKMMAAPIALFAFSCGFWFYESSIELFQFNWEWTLIALIFIVALPLLIFAIHRPLKT</sequence>
<evidence type="ECO:0000256" key="4">
    <source>
        <dbReference type="ARBA" id="ARBA00022544"/>
    </source>
</evidence>